<evidence type="ECO:0000313" key="8">
    <source>
        <dbReference type="EMBL" id="MVW62802.1"/>
    </source>
</evidence>
<dbReference type="SUPFAM" id="SSF51011">
    <property type="entry name" value="Glycosyl hydrolase domain"/>
    <property type="match status" value="1"/>
</dbReference>
<evidence type="ECO:0000259" key="4">
    <source>
        <dbReference type="Pfam" id="PF01055"/>
    </source>
</evidence>
<feature type="domain" description="Glycoside hydrolase family 31 N-terminal" evidence="5">
    <location>
        <begin position="40"/>
        <end position="188"/>
    </location>
</feature>
<evidence type="ECO:0000256" key="2">
    <source>
        <dbReference type="RuleBase" id="RU361185"/>
    </source>
</evidence>
<feature type="signal peptide" evidence="3">
    <location>
        <begin position="1"/>
        <end position="19"/>
    </location>
</feature>
<sequence length="757" mass="83934">MWKSLFIGGLSACALAAHAAPPTMQRVGTGMEVRTDQGVLTIEPVAPRVVHVRFGPAGYTGNYNPAVIAQPQKIAFEIGESTDAWTLSTAGLKVRVGRQDGNVSFQTPDGKEIVKEGGRDLSRGVVQRFYNDDHGTVLYGLGQHQNGLLDYGGNIVRLQQANRDVAVPMLVSPKGYGILWNNAAVTDVEVDIPSGPPILVRSEAGGGVDYHFMYGPGLDDVIKGYRRLTGTAPMMPRWTWGLWQSKEHYKTQDELLSVAAKYREMKVPLDAVIQDWQYWLPGQWGSHEFDKARFPDPAAMVRKLHDQNVHTIISVWARLDPDTANTKALDAMGGLYPPTYPNVYPAGKGRWYDAYNPRARDLYWRQVMRGLGTLGFDGWWLDASEAELGGWWGQMRELQTGAGPGSVVYNAYPLLHTTAVHDGMKRDQPGKRAFILTRSAYAGQQRNAAITWSGDTMGNWDVFRRQIPAGLNFMLSGIPYWSADIGGFFGGSPKDPAYAELFTRWFQFGVFNPMFRVHGTGDGKEIWQFDDATQKIMRDYIDLRYRLLPYIYSASWDVTHNDGTMMRALAFDFREDEHALHIPDQYMFGKALLVAPVVQAKARARDVYLPGKDAWYDFWSGARLAAGQVVTAKADIATIPLYVRAGSILPLGPVKQFADEKSDAPVDLVVYPGKDGAYELYDDGGDGYAYEKGEYAVVRMTWNDGARRLDIAPRQGRYDGMPARQAFAVRCGPKPGAIVKVVYDGKAASVALPHCGG</sequence>
<protein>
    <submittedName>
        <fullName evidence="8">DUF5110 domain-containing protein</fullName>
    </submittedName>
</protein>
<evidence type="ECO:0000259" key="6">
    <source>
        <dbReference type="Pfam" id="PF17137"/>
    </source>
</evidence>
<dbReference type="GO" id="GO:0004553">
    <property type="term" value="F:hydrolase activity, hydrolyzing O-glycosyl compounds"/>
    <property type="evidence" value="ECO:0007669"/>
    <property type="project" value="InterPro"/>
</dbReference>
<keyword evidence="2" id="KW-0326">Glycosidase</keyword>
<dbReference type="CDD" id="cd14752">
    <property type="entry name" value="GH31_N"/>
    <property type="match status" value="1"/>
</dbReference>
<dbReference type="PANTHER" id="PTHR43863:SF2">
    <property type="entry name" value="MALTASE-GLUCOAMYLASE"/>
    <property type="match status" value="1"/>
</dbReference>
<dbReference type="InterPro" id="IPR017853">
    <property type="entry name" value="GH"/>
</dbReference>
<reference evidence="8 9" key="1">
    <citation type="submission" date="2019-12" db="EMBL/GenBank/DDBJ databases">
        <authorList>
            <person name="Li C."/>
            <person name="Zhao J."/>
        </authorList>
    </citation>
    <scope>NUCLEOTIDE SEQUENCE [LARGE SCALE GENOMIC DNA]</scope>
    <source>
        <strain evidence="8 9">NEAU-DD11</strain>
    </source>
</reference>
<gene>
    <name evidence="8" type="ORF">GPY61_23000</name>
</gene>
<evidence type="ECO:0000259" key="7">
    <source>
        <dbReference type="Pfam" id="PF21365"/>
    </source>
</evidence>
<dbReference type="Pfam" id="PF21365">
    <property type="entry name" value="Glyco_hydro_31_3rd"/>
    <property type="match status" value="1"/>
</dbReference>
<dbReference type="GO" id="GO:0005975">
    <property type="term" value="P:carbohydrate metabolic process"/>
    <property type="evidence" value="ECO:0007669"/>
    <property type="project" value="InterPro"/>
</dbReference>
<dbReference type="PANTHER" id="PTHR43863">
    <property type="entry name" value="HYDROLASE, PUTATIVE (AFU_ORTHOLOGUE AFUA_1G03140)-RELATED"/>
    <property type="match status" value="1"/>
</dbReference>
<comment type="similarity">
    <text evidence="1 2">Belongs to the glycosyl hydrolase 31 family.</text>
</comment>
<dbReference type="RefSeq" id="WP_160410064.1">
    <property type="nucleotide sequence ID" value="NZ_WSES01000007.1"/>
</dbReference>
<dbReference type="InterPro" id="IPR011013">
    <property type="entry name" value="Gal_mutarotase_sf_dom"/>
</dbReference>
<dbReference type="Pfam" id="PF01055">
    <property type="entry name" value="Glyco_hydro_31_2nd"/>
    <property type="match status" value="1"/>
</dbReference>
<dbReference type="SUPFAM" id="SSF51445">
    <property type="entry name" value="(Trans)glycosidases"/>
    <property type="match status" value="1"/>
</dbReference>
<dbReference type="InterPro" id="IPR048395">
    <property type="entry name" value="Glyco_hydro_31_C"/>
</dbReference>
<dbReference type="CDD" id="cd06591">
    <property type="entry name" value="GH31_xylosidase_XylS"/>
    <property type="match status" value="1"/>
</dbReference>
<dbReference type="AlphaFoldDB" id="A0A7X3G514"/>
<evidence type="ECO:0000256" key="3">
    <source>
        <dbReference type="SAM" id="SignalP"/>
    </source>
</evidence>
<organism evidence="8 9">
    <name type="scientific">Massilia cellulosiltytica</name>
    <dbReference type="NCBI Taxonomy" id="2683234"/>
    <lineage>
        <taxon>Bacteria</taxon>
        <taxon>Pseudomonadati</taxon>
        <taxon>Pseudomonadota</taxon>
        <taxon>Betaproteobacteria</taxon>
        <taxon>Burkholderiales</taxon>
        <taxon>Oxalobacteraceae</taxon>
        <taxon>Telluria group</taxon>
        <taxon>Massilia</taxon>
    </lineage>
</organism>
<feature type="domain" description="Glycosyl hydrolase family 31 C-terminal" evidence="7">
    <location>
        <begin position="564"/>
        <end position="649"/>
    </location>
</feature>
<dbReference type="SUPFAM" id="SSF74650">
    <property type="entry name" value="Galactose mutarotase-like"/>
    <property type="match status" value="1"/>
</dbReference>
<dbReference type="Gene3D" id="2.60.40.1760">
    <property type="entry name" value="glycosyl hydrolase (family 31)"/>
    <property type="match status" value="1"/>
</dbReference>
<evidence type="ECO:0000256" key="1">
    <source>
        <dbReference type="ARBA" id="ARBA00007806"/>
    </source>
</evidence>
<dbReference type="InterPro" id="IPR051816">
    <property type="entry name" value="Glycosyl_Hydrolase_31"/>
</dbReference>
<feature type="domain" description="DUF5110" evidence="6">
    <location>
        <begin position="666"/>
        <end position="730"/>
    </location>
</feature>
<dbReference type="Pfam" id="PF13802">
    <property type="entry name" value="Gal_mutarotas_2"/>
    <property type="match status" value="1"/>
</dbReference>
<dbReference type="Gene3D" id="2.60.40.1180">
    <property type="entry name" value="Golgi alpha-mannosidase II"/>
    <property type="match status" value="2"/>
</dbReference>
<feature type="domain" description="Glycoside hydrolase family 31 TIM barrel" evidence="4">
    <location>
        <begin position="233"/>
        <end position="554"/>
    </location>
</feature>
<dbReference type="InterPro" id="IPR033403">
    <property type="entry name" value="DUF5110"/>
</dbReference>
<keyword evidence="9" id="KW-1185">Reference proteome</keyword>
<keyword evidence="2" id="KW-0378">Hydrolase</keyword>
<keyword evidence="3" id="KW-0732">Signal</keyword>
<dbReference type="Gene3D" id="3.20.20.80">
    <property type="entry name" value="Glycosidases"/>
    <property type="match status" value="1"/>
</dbReference>
<dbReference type="InterPro" id="IPR000322">
    <property type="entry name" value="Glyco_hydro_31_TIM"/>
</dbReference>
<name>A0A7X3G514_9BURK</name>
<dbReference type="InterPro" id="IPR025887">
    <property type="entry name" value="Glyco_hydro_31_N_dom"/>
</dbReference>
<dbReference type="Proteomes" id="UP000443353">
    <property type="component" value="Unassembled WGS sequence"/>
</dbReference>
<evidence type="ECO:0000313" key="9">
    <source>
        <dbReference type="Proteomes" id="UP000443353"/>
    </source>
</evidence>
<accession>A0A7X3G514</accession>
<proteinExistence type="inferred from homology"/>
<evidence type="ECO:0000259" key="5">
    <source>
        <dbReference type="Pfam" id="PF13802"/>
    </source>
</evidence>
<feature type="chain" id="PRO_5030692953" evidence="3">
    <location>
        <begin position="20"/>
        <end position="757"/>
    </location>
</feature>
<dbReference type="EMBL" id="WSES01000007">
    <property type="protein sequence ID" value="MVW62802.1"/>
    <property type="molecule type" value="Genomic_DNA"/>
</dbReference>
<comment type="caution">
    <text evidence="8">The sequence shown here is derived from an EMBL/GenBank/DDBJ whole genome shotgun (WGS) entry which is preliminary data.</text>
</comment>
<dbReference type="InterPro" id="IPR013780">
    <property type="entry name" value="Glyco_hydro_b"/>
</dbReference>
<dbReference type="GO" id="GO:0030246">
    <property type="term" value="F:carbohydrate binding"/>
    <property type="evidence" value="ECO:0007669"/>
    <property type="project" value="InterPro"/>
</dbReference>
<dbReference type="Pfam" id="PF17137">
    <property type="entry name" value="DUF5110"/>
    <property type="match status" value="1"/>
</dbReference>